<gene>
    <name evidence="1" type="ORF">OLC1_LOCUS23405</name>
</gene>
<dbReference type="AlphaFoldDB" id="A0AAV1EC63"/>
<sequence length="176" mass="20159">MSVNSRVAKLMKFNEVYIDDDVVNVLSQTVKLSLHNKKVLRVLPITCDILCFKLNDKIKLLNPITKQVRELIGPFAGMEVQGLQQQLNLKGIACVEDEQVGYCSWSRVDTGTLCLTDEELVFVSRKFHLWAFHHRANGDGYWRKYMKLVYSFHSQSDIVHFVNILIIRGVEIGTSS</sequence>
<accession>A0AAV1EC63</accession>
<name>A0AAV1EC63_OLDCO</name>
<dbReference type="EMBL" id="OX459126">
    <property type="protein sequence ID" value="CAI9117329.1"/>
    <property type="molecule type" value="Genomic_DNA"/>
</dbReference>
<organism evidence="1 2">
    <name type="scientific">Oldenlandia corymbosa var. corymbosa</name>
    <dbReference type="NCBI Taxonomy" id="529605"/>
    <lineage>
        <taxon>Eukaryota</taxon>
        <taxon>Viridiplantae</taxon>
        <taxon>Streptophyta</taxon>
        <taxon>Embryophyta</taxon>
        <taxon>Tracheophyta</taxon>
        <taxon>Spermatophyta</taxon>
        <taxon>Magnoliopsida</taxon>
        <taxon>eudicotyledons</taxon>
        <taxon>Gunneridae</taxon>
        <taxon>Pentapetalae</taxon>
        <taxon>asterids</taxon>
        <taxon>lamiids</taxon>
        <taxon>Gentianales</taxon>
        <taxon>Rubiaceae</taxon>
        <taxon>Rubioideae</taxon>
        <taxon>Spermacoceae</taxon>
        <taxon>Hedyotis-Oldenlandia complex</taxon>
        <taxon>Oldenlandia</taxon>
    </lineage>
</organism>
<protein>
    <submittedName>
        <fullName evidence="1">OLC1v1018701C1</fullName>
    </submittedName>
</protein>
<keyword evidence="2" id="KW-1185">Reference proteome</keyword>
<dbReference type="Proteomes" id="UP001161247">
    <property type="component" value="Chromosome 9"/>
</dbReference>
<proteinExistence type="predicted"/>
<reference evidence="1" key="1">
    <citation type="submission" date="2023-03" db="EMBL/GenBank/DDBJ databases">
        <authorList>
            <person name="Julca I."/>
        </authorList>
    </citation>
    <scope>NUCLEOTIDE SEQUENCE</scope>
</reference>
<evidence type="ECO:0000313" key="2">
    <source>
        <dbReference type="Proteomes" id="UP001161247"/>
    </source>
</evidence>
<evidence type="ECO:0000313" key="1">
    <source>
        <dbReference type="EMBL" id="CAI9117329.1"/>
    </source>
</evidence>